<dbReference type="InterPro" id="IPR011527">
    <property type="entry name" value="ABC1_TM_dom"/>
</dbReference>
<dbReference type="InterPro" id="IPR027417">
    <property type="entry name" value="P-loop_NTPase"/>
</dbReference>
<evidence type="ECO:0000256" key="1">
    <source>
        <dbReference type="ARBA" id="ARBA00004651"/>
    </source>
</evidence>
<dbReference type="SUPFAM" id="SSF52540">
    <property type="entry name" value="P-loop containing nucleoside triphosphate hydrolases"/>
    <property type="match status" value="1"/>
</dbReference>
<dbReference type="PROSITE" id="PS50893">
    <property type="entry name" value="ABC_TRANSPORTER_2"/>
    <property type="match status" value="1"/>
</dbReference>
<evidence type="ECO:0000259" key="10">
    <source>
        <dbReference type="PROSITE" id="PS50929"/>
    </source>
</evidence>
<feature type="domain" description="ABC transporter" evidence="9">
    <location>
        <begin position="325"/>
        <end position="559"/>
    </location>
</feature>
<evidence type="ECO:0000256" key="7">
    <source>
        <dbReference type="ARBA" id="ARBA00023136"/>
    </source>
</evidence>
<dbReference type="InterPro" id="IPR036640">
    <property type="entry name" value="ABC1_TM_sf"/>
</dbReference>
<evidence type="ECO:0000256" key="6">
    <source>
        <dbReference type="ARBA" id="ARBA00022989"/>
    </source>
</evidence>
<dbReference type="EMBL" id="FXUL01000016">
    <property type="protein sequence ID" value="SMP70495.1"/>
    <property type="molecule type" value="Genomic_DNA"/>
</dbReference>
<dbReference type="RefSeq" id="WP_283443777.1">
    <property type="nucleotide sequence ID" value="NZ_FXUL01000016.1"/>
</dbReference>
<keyword evidence="2" id="KW-1003">Cell membrane</keyword>
<evidence type="ECO:0000313" key="11">
    <source>
        <dbReference type="EMBL" id="SMP70495.1"/>
    </source>
</evidence>
<dbReference type="Proteomes" id="UP001158049">
    <property type="component" value="Unassembled WGS sequence"/>
</dbReference>
<evidence type="ECO:0000256" key="3">
    <source>
        <dbReference type="ARBA" id="ARBA00022692"/>
    </source>
</evidence>
<dbReference type="Gene3D" id="1.20.1560.10">
    <property type="entry name" value="ABC transporter type 1, transmembrane domain"/>
    <property type="match status" value="1"/>
</dbReference>
<dbReference type="GO" id="GO:0008233">
    <property type="term" value="F:peptidase activity"/>
    <property type="evidence" value="ECO:0007669"/>
    <property type="project" value="UniProtKB-KW"/>
</dbReference>
<feature type="transmembrane region" description="Helical" evidence="8">
    <location>
        <begin position="136"/>
        <end position="169"/>
    </location>
</feature>
<dbReference type="Pfam" id="PF00664">
    <property type="entry name" value="ABC_membrane"/>
    <property type="match status" value="1"/>
</dbReference>
<evidence type="ECO:0000256" key="2">
    <source>
        <dbReference type="ARBA" id="ARBA00022475"/>
    </source>
</evidence>
<dbReference type="SUPFAM" id="SSF90123">
    <property type="entry name" value="ABC transporter transmembrane region"/>
    <property type="match status" value="1"/>
</dbReference>
<comment type="subcellular location">
    <subcellularLocation>
        <location evidence="1">Cell membrane</location>
        <topology evidence="1">Multi-pass membrane protein</topology>
    </subcellularLocation>
</comment>
<keyword evidence="4" id="KW-0547">Nucleotide-binding</keyword>
<keyword evidence="5 11" id="KW-0067">ATP-binding</keyword>
<dbReference type="GO" id="GO:0006508">
    <property type="term" value="P:proteolysis"/>
    <property type="evidence" value="ECO:0007669"/>
    <property type="project" value="UniProtKB-KW"/>
</dbReference>
<evidence type="ECO:0000256" key="4">
    <source>
        <dbReference type="ARBA" id="ARBA00022741"/>
    </source>
</evidence>
<protein>
    <submittedName>
        <fullName evidence="11">ATP-binding cassette, subfamily C, exporter for protease/lipase/ATP-binding cassette, subfamily C, EexD</fullName>
    </submittedName>
</protein>
<dbReference type="InterPro" id="IPR039421">
    <property type="entry name" value="Type_1_exporter"/>
</dbReference>
<feature type="domain" description="ABC transmembrane type-1" evidence="10">
    <location>
        <begin position="19"/>
        <end position="294"/>
    </location>
</feature>
<dbReference type="PANTHER" id="PTHR24221:SF248">
    <property type="entry name" value="ABC TRANSPORTER TRANSMEMBRANE REGION"/>
    <property type="match status" value="1"/>
</dbReference>
<keyword evidence="11" id="KW-0645">Protease</keyword>
<dbReference type="CDD" id="cd03246">
    <property type="entry name" value="ABCC_Protease_Secretion"/>
    <property type="match status" value="1"/>
</dbReference>
<evidence type="ECO:0000256" key="5">
    <source>
        <dbReference type="ARBA" id="ARBA00022840"/>
    </source>
</evidence>
<feature type="transmembrane region" description="Helical" evidence="8">
    <location>
        <begin position="20"/>
        <end position="41"/>
    </location>
</feature>
<keyword evidence="11" id="KW-0378">Hydrolase</keyword>
<reference evidence="11 12" key="1">
    <citation type="submission" date="2017-05" db="EMBL/GenBank/DDBJ databases">
        <authorList>
            <person name="Varghese N."/>
            <person name="Submissions S."/>
        </authorList>
    </citation>
    <scope>NUCLEOTIDE SEQUENCE [LARGE SCALE GENOMIC DNA]</scope>
    <source>
        <strain evidence="11 12">DSM 26001</strain>
    </source>
</reference>
<feature type="transmembrane region" description="Helical" evidence="8">
    <location>
        <begin position="53"/>
        <end position="70"/>
    </location>
</feature>
<dbReference type="PROSITE" id="PS50929">
    <property type="entry name" value="ABC_TM1F"/>
    <property type="match status" value="1"/>
</dbReference>
<sequence>MKPYWDELWDELRPYVRYLAAFSLLINLLYLAPAMFSLQVFDRVLSSYSPETLVMLLLGTGTALLLMLSLDMLRSRLQSVVGAMLADRLQPAVVSAVVARAAKARQGAGTESMRDVASLRNLFASSGVNAIFDAPWAPIFVCLIWSFHPLLGMGAAVSSMVMLVLAWLNDRSTRRALERLQQDGRRVSHYIESSLANAEVLQALGMTGNLLARWRDRQDRLAVLQAGSQKSAVFFTSATRFARQSIQIVMMALGAWLVLTQQSSAGIMIATTILLGRALQPVEQLVASWRMLADARAAYLRLRALSVEFDRRPAAVALPCPRGGLLVEGVAFRSPTNQPVLLSVGFALEPGQALAILGPSGAGKSTLARLLTGVWAPVAGTLRLDGADLSAWPREEIGAWMGYVPQDVELFEGTVADNIARLAAPDSLGVVAAAKRANVHELVLALPKGYETEVGEHGMLLSPGQRQRIALARALYGNPRLVVLDEPNSNLDGAGEVALAQAIMRLRAEGVTAVIVTHRPSLIAHVDKILVLDSGRVAQYGAAADVMKAMQRQAQAVADSRAA</sequence>
<keyword evidence="6 8" id="KW-1133">Transmembrane helix</keyword>
<name>A0ABY1QIV9_9BURK</name>
<dbReference type="InterPro" id="IPR003439">
    <property type="entry name" value="ABC_transporter-like_ATP-bd"/>
</dbReference>
<keyword evidence="12" id="KW-1185">Reference proteome</keyword>
<dbReference type="InterPro" id="IPR003593">
    <property type="entry name" value="AAA+_ATPase"/>
</dbReference>
<evidence type="ECO:0000256" key="8">
    <source>
        <dbReference type="SAM" id="Phobius"/>
    </source>
</evidence>
<dbReference type="SMART" id="SM00382">
    <property type="entry name" value="AAA"/>
    <property type="match status" value="1"/>
</dbReference>
<feature type="transmembrane region" description="Helical" evidence="8">
    <location>
        <begin position="248"/>
        <end position="275"/>
    </location>
</feature>
<dbReference type="InterPro" id="IPR010128">
    <property type="entry name" value="ATPase_T1SS_PrtD-like"/>
</dbReference>
<evidence type="ECO:0000259" key="9">
    <source>
        <dbReference type="PROSITE" id="PS50893"/>
    </source>
</evidence>
<comment type="caution">
    <text evidence="11">The sequence shown here is derived from an EMBL/GenBank/DDBJ whole genome shotgun (WGS) entry which is preliminary data.</text>
</comment>
<proteinExistence type="predicted"/>
<accession>A0ABY1QIV9</accession>
<gene>
    <name evidence="11" type="ORF">SAMN06295970_1164</name>
</gene>
<evidence type="ECO:0000313" key="12">
    <source>
        <dbReference type="Proteomes" id="UP001158049"/>
    </source>
</evidence>
<dbReference type="Pfam" id="PF00005">
    <property type="entry name" value="ABC_tran"/>
    <property type="match status" value="1"/>
</dbReference>
<keyword evidence="7 8" id="KW-0472">Membrane</keyword>
<dbReference type="PROSITE" id="PS00211">
    <property type="entry name" value="ABC_TRANSPORTER_1"/>
    <property type="match status" value="1"/>
</dbReference>
<dbReference type="InterPro" id="IPR017871">
    <property type="entry name" value="ABC_transporter-like_CS"/>
</dbReference>
<keyword evidence="3 8" id="KW-0812">Transmembrane</keyword>
<dbReference type="NCBIfam" id="TIGR01842">
    <property type="entry name" value="type_I_sec_PrtD"/>
    <property type="match status" value="1"/>
</dbReference>
<dbReference type="PANTHER" id="PTHR24221">
    <property type="entry name" value="ATP-BINDING CASSETTE SUB-FAMILY B"/>
    <property type="match status" value="1"/>
</dbReference>
<organism evidence="11 12">
    <name type="scientific">Noviherbaspirillum suwonense</name>
    <dbReference type="NCBI Taxonomy" id="1224511"/>
    <lineage>
        <taxon>Bacteria</taxon>
        <taxon>Pseudomonadati</taxon>
        <taxon>Pseudomonadota</taxon>
        <taxon>Betaproteobacteria</taxon>
        <taxon>Burkholderiales</taxon>
        <taxon>Oxalobacteraceae</taxon>
        <taxon>Noviherbaspirillum</taxon>
    </lineage>
</organism>
<dbReference type="GO" id="GO:0005524">
    <property type="term" value="F:ATP binding"/>
    <property type="evidence" value="ECO:0007669"/>
    <property type="project" value="UniProtKB-KW"/>
</dbReference>
<dbReference type="Gene3D" id="3.40.50.300">
    <property type="entry name" value="P-loop containing nucleotide triphosphate hydrolases"/>
    <property type="match status" value="1"/>
</dbReference>